<dbReference type="Proteomes" id="UP000607653">
    <property type="component" value="Unassembled WGS sequence"/>
</dbReference>
<dbReference type="PANTHER" id="PTHR36896">
    <property type="entry name" value="OS01G0729500 PROTEIN"/>
    <property type="match status" value="1"/>
</dbReference>
<organism evidence="2 3">
    <name type="scientific">Nelumbo nucifera</name>
    <name type="common">Sacred lotus</name>
    <dbReference type="NCBI Taxonomy" id="4432"/>
    <lineage>
        <taxon>Eukaryota</taxon>
        <taxon>Viridiplantae</taxon>
        <taxon>Streptophyta</taxon>
        <taxon>Embryophyta</taxon>
        <taxon>Tracheophyta</taxon>
        <taxon>Spermatophyta</taxon>
        <taxon>Magnoliopsida</taxon>
        <taxon>Proteales</taxon>
        <taxon>Nelumbonaceae</taxon>
        <taxon>Nelumbo</taxon>
    </lineage>
</organism>
<sequence length="102" mass="11445">MASRVRISVFLTIALLLLLNTFYVASSLPHGAGGDRWISSGSFRSSLSLQKNNQIPNCRQMASKSECLQNSKCRWCLSGSIDDMCFSTYEAWRLPQQVFSCE</sequence>
<dbReference type="AlphaFoldDB" id="A0A822Z231"/>
<dbReference type="PANTHER" id="PTHR36896:SF2">
    <property type="entry name" value="OS01G0729500 PROTEIN"/>
    <property type="match status" value="1"/>
</dbReference>
<feature type="signal peptide" evidence="1">
    <location>
        <begin position="1"/>
        <end position="27"/>
    </location>
</feature>
<evidence type="ECO:0000313" key="2">
    <source>
        <dbReference type="EMBL" id="DAD37741.1"/>
    </source>
</evidence>
<gene>
    <name evidence="2" type="ORF">HUJ06_008382</name>
</gene>
<proteinExistence type="predicted"/>
<evidence type="ECO:0000313" key="3">
    <source>
        <dbReference type="Proteomes" id="UP000607653"/>
    </source>
</evidence>
<comment type="caution">
    <text evidence="2">The sequence shown here is derived from an EMBL/GenBank/DDBJ whole genome shotgun (WGS) entry which is preliminary data.</text>
</comment>
<keyword evidence="1" id="KW-0732">Signal</keyword>
<evidence type="ECO:0000256" key="1">
    <source>
        <dbReference type="SAM" id="SignalP"/>
    </source>
</evidence>
<feature type="chain" id="PRO_5032568742" evidence="1">
    <location>
        <begin position="28"/>
        <end position="102"/>
    </location>
</feature>
<reference evidence="2 3" key="1">
    <citation type="journal article" date="2020" name="Mol. Biol. Evol.">
        <title>Distinct Expression and Methylation Patterns for Genes with Different Fates following a Single Whole-Genome Duplication in Flowering Plants.</title>
        <authorList>
            <person name="Shi T."/>
            <person name="Rahmani R.S."/>
            <person name="Gugger P.F."/>
            <person name="Wang M."/>
            <person name="Li H."/>
            <person name="Zhang Y."/>
            <person name="Li Z."/>
            <person name="Wang Q."/>
            <person name="Van de Peer Y."/>
            <person name="Marchal K."/>
            <person name="Chen J."/>
        </authorList>
    </citation>
    <scope>NUCLEOTIDE SEQUENCE [LARGE SCALE GENOMIC DNA]</scope>
    <source>
        <tissue evidence="2">Leaf</tissue>
    </source>
</reference>
<accession>A0A822Z231</accession>
<dbReference type="EMBL" id="DUZY01000004">
    <property type="protein sequence ID" value="DAD37741.1"/>
    <property type="molecule type" value="Genomic_DNA"/>
</dbReference>
<protein>
    <submittedName>
        <fullName evidence="2">Uncharacterized protein</fullName>
    </submittedName>
</protein>
<keyword evidence="3" id="KW-1185">Reference proteome</keyword>
<name>A0A822Z231_NELNU</name>